<name>A0A3R5TFL3_MYTGA</name>
<evidence type="ECO:0000313" key="4">
    <source>
        <dbReference type="Proteomes" id="UP000266721"/>
    </source>
</evidence>
<dbReference type="InterPro" id="IPR013783">
    <property type="entry name" value="Ig-like_fold"/>
</dbReference>
<feature type="non-terminal residue" evidence="3">
    <location>
        <position position="186"/>
    </location>
</feature>
<proteinExistence type="predicted"/>
<dbReference type="InterPro" id="IPR036179">
    <property type="entry name" value="Ig-like_dom_sf"/>
</dbReference>
<sequence>MLEGTEGSVLLIRCIADGGNPPPDVSILEDGTRLNGTQEVSYTIPMISRDYHQKIIECQANSDALVSPMKTSVQIYLNSTICIKPLTPTFNTKEISTEETEPLRVSCISFGSRPAATFTWTIGGNDVTSSSTTSPPITVSNDTKTVTSTLTYNVNRSYNEQTMKCEASNTVGSASTIKKIDVTCEW</sequence>
<dbReference type="InterPro" id="IPR007110">
    <property type="entry name" value="Ig-like_dom"/>
</dbReference>
<keyword evidence="1" id="KW-1015">Disulfide bond</keyword>
<dbReference type="AlphaFoldDB" id="A0A3R5TFL3"/>
<reference evidence="3 4" key="1">
    <citation type="journal article" date="2016" name="PLoS ONE">
        <title>A First Insight into the Genome of the Filter-Feeder Mussel Mytilus galloprovincialis.</title>
        <authorList>
            <person name="Murgarella M."/>
            <person name="Puiu D."/>
            <person name="Novoa B."/>
            <person name="Figueras A."/>
            <person name="Posada D."/>
            <person name="Canchaya C."/>
        </authorList>
    </citation>
    <scope>NUCLEOTIDE SEQUENCE [LARGE SCALE GENOMIC DNA]</scope>
    <source>
        <tissue evidence="3">Muscle</tissue>
    </source>
</reference>
<dbReference type="SMR" id="A0A3R5TFL3"/>
<dbReference type="Pfam" id="PF08205">
    <property type="entry name" value="C2-set_2"/>
    <property type="match status" value="1"/>
</dbReference>
<dbReference type="PROSITE" id="PS50835">
    <property type="entry name" value="IG_LIKE"/>
    <property type="match status" value="1"/>
</dbReference>
<feature type="domain" description="Ig-like" evidence="2">
    <location>
        <begin position="88"/>
        <end position="183"/>
    </location>
</feature>
<dbReference type="PANTHER" id="PTHR23278">
    <property type="entry name" value="SIDESTEP PROTEIN"/>
    <property type="match status" value="1"/>
</dbReference>
<dbReference type="SUPFAM" id="SSF48726">
    <property type="entry name" value="Immunoglobulin"/>
    <property type="match status" value="2"/>
</dbReference>
<gene>
    <name evidence="3" type="ORF">AM593_02021</name>
</gene>
<dbReference type="PANTHER" id="PTHR23278:SF19">
    <property type="entry name" value="OBSCURIN"/>
    <property type="match status" value="1"/>
</dbReference>
<organism evidence="3 4">
    <name type="scientific">Mytilus galloprovincialis</name>
    <name type="common">Mediterranean mussel</name>
    <dbReference type="NCBI Taxonomy" id="29158"/>
    <lineage>
        <taxon>Eukaryota</taxon>
        <taxon>Metazoa</taxon>
        <taxon>Spiralia</taxon>
        <taxon>Lophotrochozoa</taxon>
        <taxon>Mollusca</taxon>
        <taxon>Bivalvia</taxon>
        <taxon>Autobranchia</taxon>
        <taxon>Pteriomorphia</taxon>
        <taxon>Mytilida</taxon>
        <taxon>Mytiloidea</taxon>
        <taxon>Mytilidae</taxon>
        <taxon>Mytilinae</taxon>
        <taxon>Mytilus</taxon>
    </lineage>
</organism>
<accession>A0A3R5TFL3</accession>
<protein>
    <recommendedName>
        <fullName evidence="2">Ig-like domain-containing protein</fullName>
    </recommendedName>
</protein>
<keyword evidence="4" id="KW-1185">Reference proteome</keyword>
<dbReference type="Proteomes" id="UP000266721">
    <property type="component" value="Unassembled WGS sequence"/>
</dbReference>
<evidence type="ECO:0000256" key="1">
    <source>
        <dbReference type="ARBA" id="ARBA00023157"/>
    </source>
</evidence>
<feature type="non-terminal residue" evidence="3">
    <location>
        <position position="1"/>
    </location>
</feature>
<dbReference type="InterPro" id="IPR013162">
    <property type="entry name" value="CD80_C2-set"/>
</dbReference>
<evidence type="ECO:0000259" key="2">
    <source>
        <dbReference type="PROSITE" id="PS50835"/>
    </source>
</evidence>
<evidence type="ECO:0000313" key="3">
    <source>
        <dbReference type="EMBL" id="OPL20246.1"/>
    </source>
</evidence>
<dbReference type="EMBL" id="KV614885">
    <property type="protein sequence ID" value="OPL20246.1"/>
    <property type="molecule type" value="Genomic_DNA"/>
</dbReference>
<dbReference type="Gene3D" id="2.60.40.10">
    <property type="entry name" value="Immunoglobulins"/>
    <property type="match status" value="2"/>
</dbReference>